<dbReference type="EMBL" id="UINC01018682">
    <property type="protein sequence ID" value="SVA78679.1"/>
    <property type="molecule type" value="Genomic_DNA"/>
</dbReference>
<dbReference type="SUPFAM" id="SSF161098">
    <property type="entry name" value="MetI-like"/>
    <property type="match status" value="1"/>
</dbReference>
<dbReference type="AlphaFoldDB" id="A0A381YNY3"/>
<feature type="transmembrane region" description="Helical" evidence="7">
    <location>
        <begin position="170"/>
        <end position="192"/>
    </location>
</feature>
<dbReference type="NCBIfam" id="TIGR01726">
    <property type="entry name" value="HEQRo_perm_3TM"/>
    <property type="match status" value="1"/>
</dbReference>
<dbReference type="Gene3D" id="1.10.3720.10">
    <property type="entry name" value="MetI-like"/>
    <property type="match status" value="1"/>
</dbReference>
<feature type="non-terminal residue" evidence="9">
    <location>
        <position position="1"/>
    </location>
</feature>
<gene>
    <name evidence="9" type="ORF">METZ01_LOCUS131533</name>
</gene>
<evidence type="ECO:0000256" key="2">
    <source>
        <dbReference type="ARBA" id="ARBA00022448"/>
    </source>
</evidence>
<keyword evidence="5 7" id="KW-1133">Transmembrane helix</keyword>
<sequence>VSIHSKVMVSTALPPPVSEAGMAGWIRFNLFSSWYNSVLTIILSISIALALWFGLSWIILQADWSAIYTLGGRFIIGQYNVEAACPGQNCFWRPQASLLLITVLLGMGWRVAGGGITKRIAIIVAGVASAFAFLPYGLNEMGWDVRLLLLANVPALAAGWSLARFTQLGTTFWVFVFTMAAFVLTVVLLRGIPGVPFLQPVLVIYWGGMMLNLLLAVVGIGLSFPIGIALALGRRSHLQVVKLLCIVFIETFRGVPLITLLFMSQVLVPLAFPENFPLNSLFRAAIVITLFSSAYMAENIRGGLQSLHPGQAEAAQALGLPSWQTMLFISLPQAIRNVIPPIVGQFISLFKDTSLVYIIGMLDVVEIGRAFIQGNPEYLANAKELFIFLAVLFWIFTFTMSTVSRRIEHHLSIGKR</sequence>
<dbReference type="GO" id="GO:0022857">
    <property type="term" value="F:transmembrane transporter activity"/>
    <property type="evidence" value="ECO:0007669"/>
    <property type="project" value="InterPro"/>
</dbReference>
<feature type="transmembrane region" description="Helical" evidence="7">
    <location>
        <begin position="96"/>
        <end position="113"/>
    </location>
</feature>
<organism evidence="9">
    <name type="scientific">marine metagenome</name>
    <dbReference type="NCBI Taxonomy" id="408172"/>
    <lineage>
        <taxon>unclassified sequences</taxon>
        <taxon>metagenomes</taxon>
        <taxon>ecological metagenomes</taxon>
    </lineage>
</organism>
<comment type="subcellular location">
    <subcellularLocation>
        <location evidence="1">Cell membrane</location>
        <topology evidence="1">Multi-pass membrane protein</topology>
    </subcellularLocation>
</comment>
<dbReference type="InterPro" id="IPR000515">
    <property type="entry name" value="MetI-like"/>
</dbReference>
<feature type="domain" description="ABC transmembrane type-1" evidence="8">
    <location>
        <begin position="209"/>
        <end position="404"/>
    </location>
</feature>
<dbReference type="PROSITE" id="PS50928">
    <property type="entry name" value="ABC_TM1"/>
    <property type="match status" value="1"/>
</dbReference>
<evidence type="ECO:0000256" key="1">
    <source>
        <dbReference type="ARBA" id="ARBA00004651"/>
    </source>
</evidence>
<name>A0A381YNY3_9ZZZZ</name>
<evidence type="ECO:0000256" key="3">
    <source>
        <dbReference type="ARBA" id="ARBA00022475"/>
    </source>
</evidence>
<dbReference type="CDD" id="cd06261">
    <property type="entry name" value="TM_PBP2"/>
    <property type="match status" value="1"/>
</dbReference>
<dbReference type="InterPro" id="IPR010065">
    <property type="entry name" value="AA_ABC_transptr_permease_3TM"/>
</dbReference>
<accession>A0A381YNY3</accession>
<reference evidence="9" key="1">
    <citation type="submission" date="2018-05" db="EMBL/GenBank/DDBJ databases">
        <authorList>
            <person name="Lanie J.A."/>
            <person name="Ng W.-L."/>
            <person name="Kazmierczak K.M."/>
            <person name="Andrzejewski T.M."/>
            <person name="Davidsen T.M."/>
            <person name="Wayne K.J."/>
            <person name="Tettelin H."/>
            <person name="Glass J.I."/>
            <person name="Rusch D."/>
            <person name="Podicherti R."/>
            <person name="Tsui H.-C.T."/>
            <person name="Winkler M.E."/>
        </authorList>
    </citation>
    <scope>NUCLEOTIDE SEQUENCE</scope>
</reference>
<evidence type="ECO:0000256" key="5">
    <source>
        <dbReference type="ARBA" id="ARBA00022989"/>
    </source>
</evidence>
<feature type="transmembrane region" description="Helical" evidence="7">
    <location>
        <begin position="145"/>
        <end position="163"/>
    </location>
</feature>
<keyword evidence="4 7" id="KW-0812">Transmembrane</keyword>
<feature type="transmembrane region" description="Helical" evidence="7">
    <location>
        <begin position="34"/>
        <end position="60"/>
    </location>
</feature>
<dbReference type="InterPro" id="IPR043429">
    <property type="entry name" value="ArtM/GltK/GlnP/TcyL/YhdX-like"/>
</dbReference>
<dbReference type="PANTHER" id="PTHR30614">
    <property type="entry name" value="MEMBRANE COMPONENT OF AMINO ACID ABC TRANSPORTER"/>
    <property type="match status" value="1"/>
</dbReference>
<dbReference type="InterPro" id="IPR035906">
    <property type="entry name" value="MetI-like_sf"/>
</dbReference>
<evidence type="ECO:0000256" key="7">
    <source>
        <dbReference type="SAM" id="Phobius"/>
    </source>
</evidence>
<evidence type="ECO:0000313" key="9">
    <source>
        <dbReference type="EMBL" id="SVA78679.1"/>
    </source>
</evidence>
<feature type="transmembrane region" description="Helical" evidence="7">
    <location>
        <begin position="120"/>
        <end position="139"/>
    </location>
</feature>
<dbReference type="PANTHER" id="PTHR30614:SF41">
    <property type="entry name" value="INNER MEMBRANE AMINO-ACID ABC TRANSPORTER PERMEASE PROTEIN YHDY"/>
    <property type="match status" value="1"/>
</dbReference>
<dbReference type="GO" id="GO:0006865">
    <property type="term" value="P:amino acid transport"/>
    <property type="evidence" value="ECO:0007669"/>
    <property type="project" value="TreeGrafter"/>
</dbReference>
<feature type="transmembrane region" description="Helical" evidence="7">
    <location>
        <begin position="243"/>
        <end position="268"/>
    </location>
</feature>
<dbReference type="Pfam" id="PF00528">
    <property type="entry name" value="BPD_transp_1"/>
    <property type="match status" value="1"/>
</dbReference>
<feature type="transmembrane region" description="Helical" evidence="7">
    <location>
        <begin position="280"/>
        <end position="297"/>
    </location>
</feature>
<evidence type="ECO:0000256" key="4">
    <source>
        <dbReference type="ARBA" id="ARBA00022692"/>
    </source>
</evidence>
<dbReference type="GO" id="GO:0043190">
    <property type="term" value="C:ATP-binding cassette (ABC) transporter complex"/>
    <property type="evidence" value="ECO:0007669"/>
    <property type="project" value="InterPro"/>
</dbReference>
<feature type="transmembrane region" description="Helical" evidence="7">
    <location>
        <begin position="385"/>
        <end position="403"/>
    </location>
</feature>
<proteinExistence type="predicted"/>
<evidence type="ECO:0000256" key="6">
    <source>
        <dbReference type="ARBA" id="ARBA00023136"/>
    </source>
</evidence>
<protein>
    <recommendedName>
        <fullName evidence="8">ABC transmembrane type-1 domain-containing protein</fullName>
    </recommendedName>
</protein>
<evidence type="ECO:0000259" key="8">
    <source>
        <dbReference type="PROSITE" id="PS50928"/>
    </source>
</evidence>
<keyword evidence="2" id="KW-0813">Transport</keyword>
<keyword evidence="3" id="KW-1003">Cell membrane</keyword>
<feature type="transmembrane region" description="Helical" evidence="7">
    <location>
        <begin position="204"/>
        <end position="231"/>
    </location>
</feature>
<keyword evidence="6 7" id="KW-0472">Membrane</keyword>